<evidence type="ECO:0000313" key="6">
    <source>
        <dbReference type="Proteomes" id="UP000075260"/>
    </source>
</evidence>
<proteinExistence type="predicted"/>
<name>A0A150Q6U9_SORCE</name>
<dbReference type="Proteomes" id="UP000075260">
    <property type="component" value="Unassembled WGS sequence"/>
</dbReference>
<comment type="caution">
    <text evidence="5">The sequence shown here is derived from an EMBL/GenBank/DDBJ whole genome shotgun (WGS) entry which is preliminary data.</text>
</comment>
<evidence type="ECO:0000313" key="5">
    <source>
        <dbReference type="EMBL" id="KYF63684.1"/>
    </source>
</evidence>
<evidence type="ECO:0000256" key="2">
    <source>
        <dbReference type="PROSITE-ProRule" id="PRU00169"/>
    </source>
</evidence>
<dbReference type="OrthoDB" id="9763857at2"/>
<organism evidence="5 6">
    <name type="scientific">Sorangium cellulosum</name>
    <name type="common">Polyangium cellulosum</name>
    <dbReference type="NCBI Taxonomy" id="56"/>
    <lineage>
        <taxon>Bacteria</taxon>
        <taxon>Pseudomonadati</taxon>
        <taxon>Myxococcota</taxon>
        <taxon>Polyangia</taxon>
        <taxon>Polyangiales</taxon>
        <taxon>Polyangiaceae</taxon>
        <taxon>Sorangium</taxon>
    </lineage>
</organism>
<dbReference type="PROSITE" id="PS50110">
    <property type="entry name" value="RESPONSE_REGULATORY"/>
    <property type="match status" value="1"/>
</dbReference>
<dbReference type="SMART" id="SM00448">
    <property type="entry name" value="REC"/>
    <property type="match status" value="1"/>
</dbReference>
<dbReference type="InterPro" id="IPR050595">
    <property type="entry name" value="Bact_response_regulator"/>
</dbReference>
<evidence type="ECO:0000256" key="3">
    <source>
        <dbReference type="SAM" id="MobiDB-lite"/>
    </source>
</evidence>
<dbReference type="SUPFAM" id="SSF52172">
    <property type="entry name" value="CheY-like"/>
    <property type="match status" value="1"/>
</dbReference>
<reference evidence="5 6" key="1">
    <citation type="submission" date="2014-02" db="EMBL/GenBank/DDBJ databases">
        <title>The small core and large imbalanced accessory genome model reveals a collaborative survival strategy of Sorangium cellulosum strains in nature.</title>
        <authorList>
            <person name="Han K."/>
            <person name="Peng R."/>
            <person name="Blom J."/>
            <person name="Li Y.-Z."/>
        </authorList>
    </citation>
    <scope>NUCLEOTIDE SEQUENCE [LARGE SCALE GENOMIC DNA]</scope>
    <source>
        <strain evidence="5 6">So0008-312</strain>
    </source>
</reference>
<dbReference type="Pfam" id="PF00072">
    <property type="entry name" value="Response_reg"/>
    <property type="match status" value="1"/>
</dbReference>
<protein>
    <recommendedName>
        <fullName evidence="4">Response regulatory domain-containing protein</fullName>
    </recommendedName>
</protein>
<sequence length="148" mass="16403">MGNAPHSGSMPPPSSGRGQGTLLYAVDDEESNLDLMERALRSGYQVRTFGDPRRALAAAVKEPPSVVVADYRMPHFSGLALLRELRRQGLSYVPVLVCAPTDVEQIQKISRESATFRIITKPWIASDLRRQVDLAVSLHQLQVARSHR</sequence>
<feature type="modified residue" description="4-aspartylphosphate" evidence="2">
    <location>
        <position position="70"/>
    </location>
</feature>
<feature type="region of interest" description="Disordered" evidence="3">
    <location>
        <begin position="1"/>
        <end position="21"/>
    </location>
</feature>
<dbReference type="PANTHER" id="PTHR44591:SF3">
    <property type="entry name" value="RESPONSE REGULATORY DOMAIN-CONTAINING PROTEIN"/>
    <property type="match status" value="1"/>
</dbReference>
<dbReference type="EMBL" id="JEMA01000978">
    <property type="protein sequence ID" value="KYF63684.1"/>
    <property type="molecule type" value="Genomic_DNA"/>
</dbReference>
<dbReference type="Gene3D" id="3.40.50.2300">
    <property type="match status" value="1"/>
</dbReference>
<dbReference type="PANTHER" id="PTHR44591">
    <property type="entry name" value="STRESS RESPONSE REGULATOR PROTEIN 1"/>
    <property type="match status" value="1"/>
</dbReference>
<dbReference type="GO" id="GO:0000160">
    <property type="term" value="P:phosphorelay signal transduction system"/>
    <property type="evidence" value="ECO:0007669"/>
    <property type="project" value="InterPro"/>
</dbReference>
<feature type="domain" description="Response regulatory" evidence="4">
    <location>
        <begin position="22"/>
        <end position="136"/>
    </location>
</feature>
<accession>A0A150Q6U9</accession>
<dbReference type="InterPro" id="IPR011006">
    <property type="entry name" value="CheY-like_superfamily"/>
</dbReference>
<evidence type="ECO:0000256" key="1">
    <source>
        <dbReference type="ARBA" id="ARBA00022553"/>
    </source>
</evidence>
<evidence type="ECO:0000259" key="4">
    <source>
        <dbReference type="PROSITE" id="PS50110"/>
    </source>
</evidence>
<gene>
    <name evidence="5" type="ORF">BE15_20005</name>
</gene>
<keyword evidence="1 2" id="KW-0597">Phosphoprotein</keyword>
<dbReference type="AlphaFoldDB" id="A0A150Q6U9"/>
<dbReference type="InterPro" id="IPR001789">
    <property type="entry name" value="Sig_transdc_resp-reg_receiver"/>
</dbReference>